<evidence type="ECO:0000313" key="3">
    <source>
        <dbReference type="Proteomes" id="UP000191980"/>
    </source>
</evidence>
<keyword evidence="1" id="KW-0732">Signal</keyword>
<dbReference type="InterPro" id="IPR011250">
    <property type="entry name" value="OMP/PagP_B-barrel"/>
</dbReference>
<reference evidence="2 3" key="1">
    <citation type="submission" date="2015-12" db="EMBL/GenBank/DDBJ databases">
        <authorList>
            <person name="Shamseldin A."/>
            <person name="Moawad H."/>
            <person name="Abd El-Rahim W.M."/>
            <person name="Sadowsky M.J."/>
        </authorList>
    </citation>
    <scope>NUCLEOTIDE SEQUENCE [LARGE SCALE GENOMIC DNA]</scope>
    <source>
        <strain evidence="2 3">WF1</strain>
    </source>
</reference>
<protein>
    <recommendedName>
        <fullName evidence="4">Outer membrane protein beta-barrel domain-containing protein</fullName>
    </recommendedName>
</protein>
<comment type="caution">
    <text evidence="2">The sequence shown here is derived from an EMBL/GenBank/DDBJ whole genome shotgun (WGS) entry which is preliminary data.</text>
</comment>
<dbReference type="STRING" id="1420851.AU255_17725"/>
<feature type="chain" id="PRO_5012686666" description="Outer membrane protein beta-barrel domain-containing protein" evidence="1">
    <location>
        <begin position="30"/>
        <end position="260"/>
    </location>
</feature>
<evidence type="ECO:0000313" key="2">
    <source>
        <dbReference type="EMBL" id="OQK15312.1"/>
    </source>
</evidence>
<accession>A0A1V8M1B0</accession>
<dbReference type="OrthoDB" id="5760633at2"/>
<gene>
    <name evidence="2" type="ORF">AU255_17725</name>
</gene>
<dbReference type="EMBL" id="LPUF01000004">
    <property type="protein sequence ID" value="OQK15312.1"/>
    <property type="molecule type" value="Genomic_DNA"/>
</dbReference>
<dbReference type="SUPFAM" id="SSF56925">
    <property type="entry name" value="OMPA-like"/>
    <property type="match status" value="1"/>
</dbReference>
<name>A0A1V8M1B0_9GAMM</name>
<dbReference type="RefSeq" id="WP_080524261.1">
    <property type="nucleotide sequence ID" value="NZ_LPUF01000004.1"/>
</dbReference>
<feature type="signal peptide" evidence="1">
    <location>
        <begin position="1"/>
        <end position="29"/>
    </location>
</feature>
<dbReference type="AlphaFoldDB" id="A0A1V8M1B0"/>
<organism evidence="2 3">
    <name type="scientific">Methyloprofundus sedimenti</name>
    <dbReference type="NCBI Taxonomy" id="1420851"/>
    <lineage>
        <taxon>Bacteria</taxon>
        <taxon>Pseudomonadati</taxon>
        <taxon>Pseudomonadota</taxon>
        <taxon>Gammaproteobacteria</taxon>
        <taxon>Methylococcales</taxon>
        <taxon>Methylococcaceae</taxon>
        <taxon>Methyloprofundus</taxon>
    </lineage>
</organism>
<dbReference type="Gene3D" id="2.40.160.20">
    <property type="match status" value="1"/>
</dbReference>
<evidence type="ECO:0008006" key="4">
    <source>
        <dbReference type="Google" id="ProtNLM"/>
    </source>
</evidence>
<evidence type="ECO:0000256" key="1">
    <source>
        <dbReference type="SAM" id="SignalP"/>
    </source>
</evidence>
<keyword evidence="3" id="KW-1185">Reference proteome</keyword>
<dbReference type="Proteomes" id="UP000191980">
    <property type="component" value="Unassembled WGS sequence"/>
</dbReference>
<proteinExistence type="predicted"/>
<sequence length="260" mass="27497">MFKNTKIALGAATALLALTGLAVAPAASADDISDLQARIANLEKQEAERESMGGGNMIFFRGGYARNNVDRNDEILPSGNAVLGTNPGKDGWYVGAGLDLNVSDDMFGLDDNTQLLGEIMFEYKNFSSFTPNATGQALGNTLNAVVSTNPTLSGAGAGTNEKSVTVSQFTLTASPKIKFMKNTWFNPWIIPVGLSIHVISPPSDGVTVLLPGMNFGAGADFKVWENIYVGIDARYNLTFQTVDGVDINGFTTGAYAGFGF</sequence>